<evidence type="ECO:0000313" key="2">
    <source>
        <dbReference type="Proteomes" id="UP000201728"/>
    </source>
</evidence>
<dbReference type="Proteomes" id="UP000201728">
    <property type="component" value="Chromosome"/>
</dbReference>
<dbReference type="KEGG" id="lcd:clem_09040"/>
<dbReference type="RefSeq" id="WP_094091227.1">
    <property type="nucleotide sequence ID" value="NZ_CP016397.1"/>
</dbReference>
<dbReference type="EMBL" id="CP016397">
    <property type="protein sequence ID" value="ASQ46359.1"/>
    <property type="molecule type" value="Genomic_DNA"/>
</dbReference>
<keyword evidence="2" id="KW-1185">Reference proteome</keyword>
<reference evidence="2" key="1">
    <citation type="submission" date="2016-07" db="EMBL/GenBank/DDBJ databases">
        <authorList>
            <person name="Florea S."/>
            <person name="Webb J.S."/>
            <person name="Jaromczyk J."/>
            <person name="Schardl C.L."/>
        </authorList>
    </citation>
    <scope>NUCLEOTIDE SEQUENCE [LARGE SCALE GENOMIC DNA]</scope>
    <source>
        <strain evidence="2">CDC-D5610</strain>
    </source>
</reference>
<accession>A0A222P3E0</accession>
<organism evidence="1 2">
    <name type="scientific">Legionella clemsonensis</name>
    <dbReference type="NCBI Taxonomy" id="1867846"/>
    <lineage>
        <taxon>Bacteria</taxon>
        <taxon>Pseudomonadati</taxon>
        <taxon>Pseudomonadota</taxon>
        <taxon>Gammaproteobacteria</taxon>
        <taxon>Legionellales</taxon>
        <taxon>Legionellaceae</taxon>
        <taxon>Legionella</taxon>
    </lineage>
</organism>
<protein>
    <submittedName>
        <fullName evidence="1">Uncharacterized protein</fullName>
    </submittedName>
</protein>
<proteinExistence type="predicted"/>
<dbReference type="AlphaFoldDB" id="A0A222P3E0"/>
<sequence length="120" mass="13889">MNFYKTNFRGDPVKKTCKDDQSLRVQPNSMFFSPHPGQKINDLIAKALDLISNLYIHSSSDEEMKIFCQQSYAALNHYQFKLEQGTLQKNEIERLIDFVKTLEHLDEGLEPSTVERMSSS</sequence>
<gene>
    <name evidence="1" type="ORF">clem_09040</name>
</gene>
<name>A0A222P3E0_9GAMM</name>
<evidence type="ECO:0000313" key="1">
    <source>
        <dbReference type="EMBL" id="ASQ46359.1"/>
    </source>
</evidence>